<dbReference type="Gene3D" id="3.40.50.1820">
    <property type="entry name" value="alpha/beta hydrolase"/>
    <property type="match status" value="1"/>
</dbReference>
<name>A0A0F9AWV4_9ZZZZ</name>
<dbReference type="InterPro" id="IPR029058">
    <property type="entry name" value="AB_hydrolase_fold"/>
</dbReference>
<reference evidence="1" key="1">
    <citation type="journal article" date="2015" name="Nature">
        <title>Complex archaea that bridge the gap between prokaryotes and eukaryotes.</title>
        <authorList>
            <person name="Spang A."/>
            <person name="Saw J.H."/>
            <person name="Jorgensen S.L."/>
            <person name="Zaremba-Niedzwiedzka K."/>
            <person name="Martijn J."/>
            <person name="Lind A.E."/>
            <person name="van Eijk R."/>
            <person name="Schleper C."/>
            <person name="Guy L."/>
            <person name="Ettema T.J."/>
        </authorList>
    </citation>
    <scope>NUCLEOTIDE SEQUENCE</scope>
</reference>
<accession>A0A0F9AWV4</accession>
<proteinExistence type="predicted"/>
<dbReference type="AlphaFoldDB" id="A0A0F9AWV4"/>
<evidence type="ECO:0008006" key="2">
    <source>
        <dbReference type="Google" id="ProtNLM"/>
    </source>
</evidence>
<organism evidence="1">
    <name type="scientific">marine sediment metagenome</name>
    <dbReference type="NCBI Taxonomy" id="412755"/>
    <lineage>
        <taxon>unclassified sequences</taxon>
        <taxon>metagenomes</taxon>
        <taxon>ecological metagenomes</taxon>
    </lineage>
</organism>
<evidence type="ECO:0000313" key="1">
    <source>
        <dbReference type="EMBL" id="KKL13930.1"/>
    </source>
</evidence>
<protein>
    <recommendedName>
        <fullName evidence="2">Serine aminopeptidase S33 domain-containing protein</fullName>
    </recommendedName>
</protein>
<feature type="non-terminal residue" evidence="1">
    <location>
        <position position="117"/>
    </location>
</feature>
<sequence length="117" mass="13092">MLTITSKSIQKSPICRITVANVDLHGLMFDDCDTKIACLFIHGTASNFYQNDWIYPLARILNKNNIAFLSANNRGSNGFSPYPPHGAALEKMEDSVDDINGWISHLKKNGYSKFILL</sequence>
<gene>
    <name evidence="1" type="ORF">LCGC14_2520860</name>
</gene>
<dbReference type="EMBL" id="LAZR01040662">
    <property type="protein sequence ID" value="KKL13930.1"/>
    <property type="molecule type" value="Genomic_DNA"/>
</dbReference>
<comment type="caution">
    <text evidence="1">The sequence shown here is derived from an EMBL/GenBank/DDBJ whole genome shotgun (WGS) entry which is preliminary data.</text>
</comment>
<dbReference type="SUPFAM" id="SSF53474">
    <property type="entry name" value="alpha/beta-Hydrolases"/>
    <property type="match status" value="1"/>
</dbReference>